<dbReference type="GO" id="GO:0032259">
    <property type="term" value="P:methylation"/>
    <property type="evidence" value="ECO:0007669"/>
    <property type="project" value="UniProtKB-KW"/>
</dbReference>
<dbReference type="InterPro" id="IPR029064">
    <property type="entry name" value="Ribosomal_eL30-like_sf"/>
</dbReference>
<dbReference type="Gene3D" id="3.30.1330.30">
    <property type="match status" value="1"/>
</dbReference>
<dbReference type="InterPro" id="IPR004441">
    <property type="entry name" value="rRNA_MeTrfase_TrmH"/>
</dbReference>
<evidence type="ECO:0000313" key="6">
    <source>
        <dbReference type="Proteomes" id="UP000278756"/>
    </source>
</evidence>
<feature type="compositionally biased region" description="Polar residues" evidence="3">
    <location>
        <begin position="73"/>
        <end position="89"/>
    </location>
</feature>
<evidence type="ECO:0000259" key="4">
    <source>
        <dbReference type="SMART" id="SM00967"/>
    </source>
</evidence>
<name>A0A3G9G8I9_9CAUL</name>
<dbReference type="InterPro" id="IPR013123">
    <property type="entry name" value="SpoU_subst-bd"/>
</dbReference>
<dbReference type="AlphaFoldDB" id="A0A3G9G8I9"/>
<feature type="domain" description="RNA 2-O ribose methyltransferase substrate binding" evidence="4">
    <location>
        <begin position="100"/>
        <end position="175"/>
    </location>
</feature>
<protein>
    <submittedName>
        <fullName evidence="5">23S rRNA (Guanosine-2'-O-) -methyltransferase rlmB</fullName>
        <ecNumber evidence="5">2.1.1.-</ecNumber>
    </submittedName>
</protein>
<feature type="region of interest" description="Disordered" evidence="3">
    <location>
        <begin position="1"/>
        <end position="94"/>
    </location>
</feature>
<dbReference type="EMBL" id="AP018828">
    <property type="protein sequence ID" value="BBF82335.1"/>
    <property type="molecule type" value="Genomic_DNA"/>
</dbReference>
<dbReference type="InterPro" id="IPR029028">
    <property type="entry name" value="Alpha/beta_knot_MTases"/>
</dbReference>
<evidence type="ECO:0000313" key="5">
    <source>
        <dbReference type="EMBL" id="BBF82335.1"/>
    </source>
</evidence>
<dbReference type="SUPFAM" id="SSF55315">
    <property type="entry name" value="L30e-like"/>
    <property type="match status" value="1"/>
</dbReference>
<dbReference type="InterPro" id="IPR029026">
    <property type="entry name" value="tRNA_m1G_MTases_N"/>
</dbReference>
<evidence type="ECO:0000256" key="3">
    <source>
        <dbReference type="SAM" id="MobiDB-lite"/>
    </source>
</evidence>
<dbReference type="SMART" id="SM00967">
    <property type="entry name" value="SpoU_sub_bind"/>
    <property type="match status" value="1"/>
</dbReference>
<dbReference type="Pfam" id="PF08032">
    <property type="entry name" value="SpoU_sub_bind"/>
    <property type="match status" value="1"/>
</dbReference>
<dbReference type="InterPro" id="IPR001537">
    <property type="entry name" value="SpoU_MeTrfase"/>
</dbReference>
<dbReference type="GO" id="GO:0003723">
    <property type="term" value="F:RNA binding"/>
    <property type="evidence" value="ECO:0007669"/>
    <property type="project" value="InterPro"/>
</dbReference>
<dbReference type="PANTHER" id="PTHR46429:SF1">
    <property type="entry name" value="23S RRNA (GUANOSINE-2'-O-)-METHYLTRANSFERASE RLMB"/>
    <property type="match status" value="1"/>
</dbReference>
<gene>
    <name evidence="5" type="ORF">EM6_2968</name>
</gene>
<dbReference type="PANTHER" id="PTHR46429">
    <property type="entry name" value="23S RRNA (GUANOSINE-2'-O-)-METHYLTRANSFERASE RLMB"/>
    <property type="match status" value="1"/>
</dbReference>
<organism evidence="5 6">
    <name type="scientific">Asticcacaulis excentricus</name>
    <dbReference type="NCBI Taxonomy" id="78587"/>
    <lineage>
        <taxon>Bacteria</taxon>
        <taxon>Pseudomonadati</taxon>
        <taxon>Pseudomonadota</taxon>
        <taxon>Alphaproteobacteria</taxon>
        <taxon>Caulobacterales</taxon>
        <taxon>Caulobacteraceae</taxon>
        <taxon>Asticcacaulis</taxon>
    </lineage>
</organism>
<dbReference type="Pfam" id="PF00588">
    <property type="entry name" value="SpoU_methylase"/>
    <property type="match status" value="1"/>
</dbReference>
<reference evidence="6" key="1">
    <citation type="journal article" date="2017" name="Biotechnol. Biofuels">
        <title>Evaluation of environmental bacterial communities as a factor affecting the growth of duckweed Lemna minor.</title>
        <authorList>
            <person name="Ishizawa H."/>
            <person name="Kuroda M."/>
            <person name="Morikawa M."/>
            <person name="Ike M."/>
        </authorList>
    </citation>
    <scope>NUCLEOTIDE SEQUENCE [LARGE SCALE GENOMIC DNA]</scope>
    <source>
        <strain evidence="6">M6</strain>
    </source>
</reference>
<evidence type="ECO:0000256" key="2">
    <source>
        <dbReference type="ARBA" id="ARBA00022679"/>
    </source>
</evidence>
<dbReference type="Gene3D" id="3.40.1280.10">
    <property type="match status" value="1"/>
</dbReference>
<feature type="compositionally biased region" description="Basic and acidic residues" evidence="3">
    <location>
        <begin position="60"/>
        <end position="69"/>
    </location>
</feature>
<dbReference type="NCBIfam" id="TIGR00186">
    <property type="entry name" value="rRNA_methyl_3"/>
    <property type="match status" value="1"/>
</dbReference>
<dbReference type="EC" id="2.1.1.-" evidence="5"/>
<dbReference type="SUPFAM" id="SSF75217">
    <property type="entry name" value="alpha/beta knot"/>
    <property type="match status" value="1"/>
</dbReference>
<dbReference type="CDD" id="cd18103">
    <property type="entry name" value="SpoU-like_RlmB"/>
    <property type="match status" value="1"/>
</dbReference>
<keyword evidence="2 5" id="KW-0808">Transferase</keyword>
<proteinExistence type="predicted"/>
<dbReference type="GO" id="GO:0006396">
    <property type="term" value="P:RNA processing"/>
    <property type="evidence" value="ECO:0007669"/>
    <property type="project" value="InterPro"/>
</dbReference>
<sequence length="347" mass="37202">MDARIKQTANLAKKPYRPHIGARLIVSSQRERNDPKSRKGANSPKKSGSKTAFSGQSKPFTKDKSRDKGGNAPAQSARAQTQAHSQTRAKPSARVSEDGWIWGLHAVEAALKNPSRHGPIRLYVTPERQKALEQVAPKRGDLHVRLTEMAEFSGFLPQGAVHQGVALNGPPLEGDDLSGLMEGALRQAHPVLVMLDQVTDPQNIGAILRTCAAFGAAGLIMQDRHSPVMQGVLAKTAAGAMDRVPFARVTNLSRALESLTENGFVSLGMAGEAEHSLQAVLEQQGWRQAGSPRALVIVMGSEGEGLRRLVAEHCDHLVKIPMPGGFESLNVSHATSIALYEALGRAV</sequence>
<reference evidence="6" key="2">
    <citation type="journal article" date="2017" name="Plant Physiol. Biochem.">
        <title>Differential oxidative and antioxidative response of duckweed Lemna minor toward plant growth promoting/inhibiting bacteria.</title>
        <authorList>
            <person name="Ishizawa H."/>
            <person name="Kuroda M."/>
            <person name="Morikawa M."/>
            <person name="Ike M."/>
        </authorList>
    </citation>
    <scope>NUCLEOTIDE SEQUENCE [LARGE SCALE GENOMIC DNA]</scope>
    <source>
        <strain evidence="6">M6</strain>
    </source>
</reference>
<keyword evidence="1 5" id="KW-0489">Methyltransferase</keyword>
<dbReference type="Proteomes" id="UP000278756">
    <property type="component" value="Chromosome 2"/>
</dbReference>
<dbReference type="GO" id="GO:0005829">
    <property type="term" value="C:cytosol"/>
    <property type="evidence" value="ECO:0007669"/>
    <property type="project" value="TreeGrafter"/>
</dbReference>
<evidence type="ECO:0000256" key="1">
    <source>
        <dbReference type="ARBA" id="ARBA00022603"/>
    </source>
</evidence>
<dbReference type="GO" id="GO:0008173">
    <property type="term" value="F:RNA methyltransferase activity"/>
    <property type="evidence" value="ECO:0007669"/>
    <property type="project" value="InterPro"/>
</dbReference>
<feature type="compositionally biased region" description="Polar residues" evidence="3">
    <location>
        <begin position="44"/>
        <end position="59"/>
    </location>
</feature>
<accession>A0A3G9G8I9</accession>